<accession>H2XLG5</accession>
<name>H2XLG5_CIOIN</name>
<dbReference type="Proteomes" id="UP000008144">
    <property type="component" value="Unassembled WGS sequence"/>
</dbReference>
<reference evidence="2" key="1">
    <citation type="journal article" date="2002" name="Science">
        <title>The draft genome of Ciona intestinalis: insights into chordate and vertebrate origins.</title>
        <authorList>
            <person name="Dehal P."/>
            <person name="Satou Y."/>
            <person name="Campbell R.K."/>
            <person name="Chapman J."/>
            <person name="Degnan B."/>
            <person name="De Tomaso A."/>
            <person name="Davidson B."/>
            <person name="Di Gregorio A."/>
            <person name="Gelpke M."/>
            <person name="Goodstein D.M."/>
            <person name="Harafuji N."/>
            <person name="Hastings K.E."/>
            <person name="Ho I."/>
            <person name="Hotta K."/>
            <person name="Huang W."/>
            <person name="Kawashima T."/>
            <person name="Lemaire P."/>
            <person name="Martinez D."/>
            <person name="Meinertzhagen I.A."/>
            <person name="Necula S."/>
            <person name="Nonaka M."/>
            <person name="Putnam N."/>
            <person name="Rash S."/>
            <person name="Saiga H."/>
            <person name="Satake M."/>
            <person name="Terry A."/>
            <person name="Yamada L."/>
            <person name="Wang H.G."/>
            <person name="Awazu S."/>
            <person name="Azumi K."/>
            <person name="Boore J."/>
            <person name="Branno M."/>
            <person name="Chin-Bow S."/>
            <person name="DeSantis R."/>
            <person name="Doyle S."/>
            <person name="Francino P."/>
            <person name="Keys D.N."/>
            <person name="Haga S."/>
            <person name="Hayashi H."/>
            <person name="Hino K."/>
            <person name="Imai K.S."/>
            <person name="Inaba K."/>
            <person name="Kano S."/>
            <person name="Kobayashi K."/>
            <person name="Kobayashi M."/>
            <person name="Lee B.I."/>
            <person name="Makabe K.W."/>
            <person name="Manohar C."/>
            <person name="Matassi G."/>
            <person name="Medina M."/>
            <person name="Mochizuki Y."/>
            <person name="Mount S."/>
            <person name="Morishita T."/>
            <person name="Miura S."/>
            <person name="Nakayama A."/>
            <person name="Nishizaka S."/>
            <person name="Nomoto H."/>
            <person name="Ohta F."/>
            <person name="Oishi K."/>
            <person name="Rigoutsos I."/>
            <person name="Sano M."/>
            <person name="Sasaki A."/>
            <person name="Sasakura Y."/>
            <person name="Shoguchi E."/>
            <person name="Shin-i T."/>
            <person name="Spagnuolo A."/>
            <person name="Stainier D."/>
            <person name="Suzuki M.M."/>
            <person name="Tassy O."/>
            <person name="Takatori N."/>
            <person name="Tokuoka M."/>
            <person name="Yagi K."/>
            <person name="Yoshizaki F."/>
            <person name="Wada S."/>
            <person name="Zhang C."/>
            <person name="Hyatt P.D."/>
            <person name="Larimer F."/>
            <person name="Detter C."/>
            <person name="Doggett N."/>
            <person name="Glavina T."/>
            <person name="Hawkins T."/>
            <person name="Richardson P."/>
            <person name="Lucas S."/>
            <person name="Kohara Y."/>
            <person name="Levine M."/>
            <person name="Satoh N."/>
            <person name="Rokhsar D.S."/>
        </authorList>
    </citation>
    <scope>NUCLEOTIDE SEQUENCE [LARGE SCALE GENOMIC DNA]</scope>
</reference>
<dbReference type="Ensembl" id="ENSCINT00000031083.1">
    <property type="protein sequence ID" value="ENSCINP00000030497.1"/>
    <property type="gene ID" value="ENSCING00000021948.1"/>
</dbReference>
<sequence length="43" mass="4982">MLTAVLRIQICYVYRLIHSTRGIGMYSDFAKFYAVYCQNSSVV</sequence>
<organism evidence="1 2">
    <name type="scientific">Ciona intestinalis</name>
    <name type="common">Transparent sea squirt</name>
    <name type="synonym">Ascidia intestinalis</name>
    <dbReference type="NCBI Taxonomy" id="7719"/>
    <lineage>
        <taxon>Eukaryota</taxon>
        <taxon>Metazoa</taxon>
        <taxon>Chordata</taxon>
        <taxon>Tunicata</taxon>
        <taxon>Ascidiacea</taxon>
        <taxon>Phlebobranchia</taxon>
        <taxon>Cionidae</taxon>
        <taxon>Ciona</taxon>
    </lineage>
</organism>
<proteinExistence type="predicted"/>
<evidence type="ECO:0000313" key="2">
    <source>
        <dbReference type="Proteomes" id="UP000008144"/>
    </source>
</evidence>
<reference evidence="1" key="3">
    <citation type="submission" date="2025-09" db="UniProtKB">
        <authorList>
            <consortium name="Ensembl"/>
        </authorList>
    </citation>
    <scope>IDENTIFICATION</scope>
</reference>
<keyword evidence="2" id="KW-1185">Reference proteome</keyword>
<dbReference type="InParanoid" id="H2XLG5"/>
<dbReference type="AlphaFoldDB" id="H2XLG5"/>
<evidence type="ECO:0000313" key="1">
    <source>
        <dbReference type="Ensembl" id="ENSCINP00000030497.1"/>
    </source>
</evidence>
<dbReference type="HOGENOM" id="CLU_3241874_0_0_1"/>
<reference evidence="1" key="2">
    <citation type="submission" date="2025-08" db="UniProtKB">
        <authorList>
            <consortium name="Ensembl"/>
        </authorList>
    </citation>
    <scope>IDENTIFICATION</scope>
</reference>
<protein>
    <submittedName>
        <fullName evidence="1">Uncharacterized protein</fullName>
    </submittedName>
</protein>